<proteinExistence type="predicted"/>
<keyword evidence="2" id="KW-1185">Reference proteome</keyword>
<dbReference type="EMBL" id="JACXVP010000012">
    <property type="protein sequence ID" value="KAG5573443.1"/>
    <property type="molecule type" value="Genomic_DNA"/>
</dbReference>
<evidence type="ECO:0000313" key="1">
    <source>
        <dbReference type="EMBL" id="KAG5573443.1"/>
    </source>
</evidence>
<gene>
    <name evidence="1" type="ORF">H5410_063209</name>
</gene>
<protein>
    <submittedName>
        <fullName evidence="1">Uncharacterized protein</fullName>
    </submittedName>
</protein>
<reference evidence="1 2" key="1">
    <citation type="submission" date="2020-09" db="EMBL/GenBank/DDBJ databases">
        <title>De no assembly of potato wild relative species, Solanum commersonii.</title>
        <authorList>
            <person name="Cho K."/>
        </authorList>
    </citation>
    <scope>NUCLEOTIDE SEQUENCE [LARGE SCALE GENOMIC DNA]</scope>
    <source>
        <strain evidence="1">LZ3.2</strain>
        <tissue evidence="1">Leaf</tissue>
    </source>
</reference>
<organism evidence="1 2">
    <name type="scientific">Solanum commersonii</name>
    <name type="common">Commerson's wild potato</name>
    <name type="synonym">Commerson's nightshade</name>
    <dbReference type="NCBI Taxonomy" id="4109"/>
    <lineage>
        <taxon>Eukaryota</taxon>
        <taxon>Viridiplantae</taxon>
        <taxon>Streptophyta</taxon>
        <taxon>Embryophyta</taxon>
        <taxon>Tracheophyta</taxon>
        <taxon>Spermatophyta</taxon>
        <taxon>Magnoliopsida</taxon>
        <taxon>eudicotyledons</taxon>
        <taxon>Gunneridae</taxon>
        <taxon>Pentapetalae</taxon>
        <taxon>asterids</taxon>
        <taxon>lamiids</taxon>
        <taxon>Solanales</taxon>
        <taxon>Solanaceae</taxon>
        <taxon>Solanoideae</taxon>
        <taxon>Solaneae</taxon>
        <taxon>Solanum</taxon>
    </lineage>
</organism>
<evidence type="ECO:0000313" key="2">
    <source>
        <dbReference type="Proteomes" id="UP000824120"/>
    </source>
</evidence>
<dbReference type="AlphaFoldDB" id="A0A9J5WCL6"/>
<comment type="caution">
    <text evidence="1">The sequence shown here is derived from an EMBL/GenBank/DDBJ whole genome shotgun (WGS) entry which is preliminary data.</text>
</comment>
<name>A0A9J5WCL6_SOLCO</name>
<dbReference type="Proteomes" id="UP000824120">
    <property type="component" value="Chromosome 12"/>
</dbReference>
<sequence>MKKKGKNKHHQPFTPEEDDTIIKAHAKFDRSTLPCKLLKRSFSLRVGTNSSSPYGFDLSNLDFSKFPQLCLYPLIAHQVEFCLFQFPSVMYLSVHYHIRWNFAFIKSFTSNASSINISESLFTPDSNLTRIRIE</sequence>
<accession>A0A9J5WCL6</accession>